<gene>
    <name evidence="1" type="ORF">LCGC14_2629480</name>
</gene>
<comment type="caution">
    <text evidence="1">The sequence shown here is derived from an EMBL/GenBank/DDBJ whole genome shotgun (WGS) entry which is preliminary data.</text>
</comment>
<dbReference type="AlphaFoldDB" id="A0A0F9CT66"/>
<sequence length="61" mass="6490">AEVEFIAPIGGSGGFQGIFKHAHGGSGATTDFLEAPFVRQWNCMPVQPNWMKLTGISEVLG</sequence>
<protein>
    <submittedName>
        <fullName evidence="1">Uncharacterized protein</fullName>
    </submittedName>
</protein>
<organism evidence="1">
    <name type="scientific">marine sediment metagenome</name>
    <dbReference type="NCBI Taxonomy" id="412755"/>
    <lineage>
        <taxon>unclassified sequences</taxon>
        <taxon>metagenomes</taxon>
        <taxon>ecological metagenomes</taxon>
    </lineage>
</organism>
<accession>A0A0F9CT66</accession>
<reference evidence="1" key="1">
    <citation type="journal article" date="2015" name="Nature">
        <title>Complex archaea that bridge the gap between prokaryotes and eukaryotes.</title>
        <authorList>
            <person name="Spang A."/>
            <person name="Saw J.H."/>
            <person name="Jorgensen S.L."/>
            <person name="Zaremba-Niedzwiedzka K."/>
            <person name="Martijn J."/>
            <person name="Lind A.E."/>
            <person name="van Eijk R."/>
            <person name="Schleper C."/>
            <person name="Guy L."/>
            <person name="Ettema T.J."/>
        </authorList>
    </citation>
    <scope>NUCLEOTIDE SEQUENCE</scope>
</reference>
<feature type="non-terminal residue" evidence="1">
    <location>
        <position position="1"/>
    </location>
</feature>
<dbReference type="EMBL" id="LAZR01045065">
    <property type="protein sequence ID" value="KKK99761.1"/>
    <property type="molecule type" value="Genomic_DNA"/>
</dbReference>
<name>A0A0F9CT66_9ZZZZ</name>
<evidence type="ECO:0000313" key="1">
    <source>
        <dbReference type="EMBL" id="KKK99761.1"/>
    </source>
</evidence>
<proteinExistence type="predicted"/>